<dbReference type="EMBL" id="CP113089">
    <property type="protein sequence ID" value="WAB82071.1"/>
    <property type="molecule type" value="Genomic_DNA"/>
</dbReference>
<dbReference type="Pfam" id="PF17940">
    <property type="entry name" value="TetR_C_31"/>
    <property type="match status" value="1"/>
</dbReference>
<dbReference type="Pfam" id="PF00440">
    <property type="entry name" value="TetR_N"/>
    <property type="match status" value="1"/>
</dbReference>
<reference evidence="4" key="1">
    <citation type="submission" date="2022-11" db="EMBL/GenBank/DDBJ databases">
        <title>Description of Microcella daejonensis nov. sp, isolated from riverside soil.</title>
        <authorList>
            <person name="Molina K.M."/>
            <person name="Kim S.B."/>
        </authorList>
    </citation>
    <scope>NUCLEOTIDE SEQUENCE</scope>
    <source>
        <strain evidence="4">MMS21-STM12</strain>
    </source>
</reference>
<dbReference type="RefSeq" id="WP_267738175.1">
    <property type="nucleotide sequence ID" value="NZ_CP113089.1"/>
</dbReference>
<keyword evidence="5" id="KW-1185">Reference proteome</keyword>
<evidence type="ECO:0000256" key="2">
    <source>
        <dbReference type="PROSITE-ProRule" id="PRU00335"/>
    </source>
</evidence>
<sequence>MAKNPARRDELSDAALAVLADSGLRGLTHRAVDARAAVPGGTTSNYFPSRAALLAAIAERVYVRLQPDPAVLRALEAQPPTRALFTEYMRDIVRRVRAEPAMLIALMELRLEATRSAELAALLQPTLARAYRFDVEYHAAGGLPGGEDEVALLHWAIEGLLLDELGPSMGARLDADAAVALLVERLVPER</sequence>
<protein>
    <submittedName>
        <fullName evidence="4">TetR family transcriptional regulator</fullName>
    </submittedName>
</protein>
<evidence type="ECO:0000259" key="3">
    <source>
        <dbReference type="PROSITE" id="PS50977"/>
    </source>
</evidence>
<dbReference type="Gene3D" id="1.10.357.10">
    <property type="entry name" value="Tetracycline Repressor, domain 2"/>
    <property type="match status" value="1"/>
</dbReference>
<organism evidence="4 5">
    <name type="scientific">Microcella daejeonensis</name>
    <dbReference type="NCBI Taxonomy" id="2994971"/>
    <lineage>
        <taxon>Bacteria</taxon>
        <taxon>Bacillati</taxon>
        <taxon>Actinomycetota</taxon>
        <taxon>Actinomycetes</taxon>
        <taxon>Micrococcales</taxon>
        <taxon>Microbacteriaceae</taxon>
        <taxon>Microcella</taxon>
    </lineage>
</organism>
<keyword evidence="1 2" id="KW-0238">DNA-binding</keyword>
<dbReference type="InterPro" id="IPR001647">
    <property type="entry name" value="HTH_TetR"/>
</dbReference>
<dbReference type="PROSITE" id="PS50977">
    <property type="entry name" value="HTH_TETR_2"/>
    <property type="match status" value="1"/>
</dbReference>
<dbReference type="GO" id="GO:0003677">
    <property type="term" value="F:DNA binding"/>
    <property type="evidence" value="ECO:0007669"/>
    <property type="project" value="UniProtKB-UniRule"/>
</dbReference>
<proteinExistence type="predicted"/>
<dbReference type="SUPFAM" id="SSF46689">
    <property type="entry name" value="Homeodomain-like"/>
    <property type="match status" value="1"/>
</dbReference>
<dbReference type="KEGG" id="mdb:OVN18_03420"/>
<feature type="DNA-binding region" description="H-T-H motif" evidence="2">
    <location>
        <begin position="28"/>
        <end position="47"/>
    </location>
</feature>
<dbReference type="InterPro" id="IPR009057">
    <property type="entry name" value="Homeodomain-like_sf"/>
</dbReference>
<feature type="domain" description="HTH tetR-type" evidence="3">
    <location>
        <begin position="5"/>
        <end position="65"/>
    </location>
</feature>
<name>A0A9E8SA03_9MICO</name>
<evidence type="ECO:0000313" key="4">
    <source>
        <dbReference type="EMBL" id="WAB82071.1"/>
    </source>
</evidence>
<accession>A0A9E8SA03</accession>
<dbReference type="AlphaFoldDB" id="A0A9E8SA03"/>
<evidence type="ECO:0000313" key="5">
    <source>
        <dbReference type="Proteomes" id="UP001164706"/>
    </source>
</evidence>
<dbReference type="Proteomes" id="UP001164706">
    <property type="component" value="Chromosome"/>
</dbReference>
<evidence type="ECO:0000256" key="1">
    <source>
        <dbReference type="ARBA" id="ARBA00023125"/>
    </source>
</evidence>
<dbReference type="InterPro" id="IPR041583">
    <property type="entry name" value="TetR_C_31"/>
</dbReference>
<gene>
    <name evidence="4" type="ORF">OVN18_03420</name>
</gene>